<protein>
    <submittedName>
        <fullName evidence="1">Uncharacterized protein</fullName>
    </submittedName>
</protein>
<accession>A0ACB8A838</accession>
<sequence>MSSPSPSDSSESSSSKADTTPSSNRLGKRTTRQEPEIPEPVKKKSKADGIEVVGIKHFRLAARWIPRDINLFCDLDMVLTTAPLVERESLNSWDSPEAEKDGKFVLDELSQSVKDQYREDYNKILSLVPALHSYIGVTKKKDELDVILNRMQGAVGAARGEDLSRLKPCIALYAVFDPIKSAINPPIVAESKGRTRLGINHPYLAQLLCPAKKLAQFLRDPDEARKQMQNGQISLKAVNLPSFMYEGKVPGEHYDPNDIKKGWGRGFLPIRVAQRVFTGPSSVFRSEQGVKGSRAPNAKIHGMKKVKPQHIAYAMVLARISISSADSWHETDGKFSYRSFYFNTIKTITDTPNKIWVADLLAHWNKELFGSESGADGTPLDATHESDDDSDNDMAAMMAQFSEGPAAAPSGSGQQEPDTPDHDELDTPARAKTPFSTPPHKAGPSPAATHIATPRVATTAPSRAVTPSSPRALNPGSNITPPRQTLVPHRLIAGSPLTDEDPEPVVAPKRAKGKAKAKGPSAPTRTTRGRKAKK</sequence>
<gene>
    <name evidence="1" type="ORF">BJ138DRAFT_1127732</name>
</gene>
<evidence type="ECO:0000313" key="2">
    <source>
        <dbReference type="Proteomes" id="UP000790377"/>
    </source>
</evidence>
<comment type="caution">
    <text evidence="1">The sequence shown here is derived from an EMBL/GenBank/DDBJ whole genome shotgun (WGS) entry which is preliminary data.</text>
</comment>
<keyword evidence="2" id="KW-1185">Reference proteome</keyword>
<dbReference type="EMBL" id="MU267763">
    <property type="protein sequence ID" value="KAH7909387.1"/>
    <property type="molecule type" value="Genomic_DNA"/>
</dbReference>
<proteinExistence type="predicted"/>
<organism evidence="1 2">
    <name type="scientific">Hygrophoropsis aurantiaca</name>
    <dbReference type="NCBI Taxonomy" id="72124"/>
    <lineage>
        <taxon>Eukaryota</taxon>
        <taxon>Fungi</taxon>
        <taxon>Dikarya</taxon>
        <taxon>Basidiomycota</taxon>
        <taxon>Agaricomycotina</taxon>
        <taxon>Agaricomycetes</taxon>
        <taxon>Agaricomycetidae</taxon>
        <taxon>Boletales</taxon>
        <taxon>Coniophorineae</taxon>
        <taxon>Hygrophoropsidaceae</taxon>
        <taxon>Hygrophoropsis</taxon>
    </lineage>
</organism>
<name>A0ACB8A838_9AGAM</name>
<evidence type="ECO:0000313" key="1">
    <source>
        <dbReference type="EMBL" id="KAH7909387.1"/>
    </source>
</evidence>
<reference evidence="1" key="1">
    <citation type="journal article" date="2021" name="New Phytol.">
        <title>Evolutionary innovations through gain and loss of genes in the ectomycorrhizal Boletales.</title>
        <authorList>
            <person name="Wu G."/>
            <person name="Miyauchi S."/>
            <person name="Morin E."/>
            <person name="Kuo A."/>
            <person name="Drula E."/>
            <person name="Varga T."/>
            <person name="Kohler A."/>
            <person name="Feng B."/>
            <person name="Cao Y."/>
            <person name="Lipzen A."/>
            <person name="Daum C."/>
            <person name="Hundley H."/>
            <person name="Pangilinan J."/>
            <person name="Johnson J."/>
            <person name="Barry K."/>
            <person name="LaButti K."/>
            <person name="Ng V."/>
            <person name="Ahrendt S."/>
            <person name="Min B."/>
            <person name="Choi I.G."/>
            <person name="Park H."/>
            <person name="Plett J.M."/>
            <person name="Magnuson J."/>
            <person name="Spatafora J.W."/>
            <person name="Nagy L.G."/>
            <person name="Henrissat B."/>
            <person name="Grigoriev I.V."/>
            <person name="Yang Z.L."/>
            <person name="Xu J."/>
            <person name="Martin F.M."/>
        </authorList>
    </citation>
    <scope>NUCLEOTIDE SEQUENCE</scope>
    <source>
        <strain evidence="1">ATCC 28755</strain>
    </source>
</reference>
<dbReference type="Proteomes" id="UP000790377">
    <property type="component" value="Unassembled WGS sequence"/>
</dbReference>